<keyword evidence="4" id="KW-1185">Reference proteome</keyword>
<keyword evidence="2" id="KW-0175">Coiled coil</keyword>
<sequence>MELVDVEKEYVESLQTLVEKYIIPLKVTGVLDSNVVDEIFYRVPEMYAHHSIFLNMLESSWTNWTDETAIGDQISAMFRKESITECYCAYIENFNRSEKALETALQQKSSFQRFVERENKRRLPLKSLIIKPVQRVPRYELLLRRLIEHTPSTHPDSEQLKQAEAVVHELALKINSLKESQHSEGAMESMRLLENLLLLTDLASPRREYLRHDAVQIDGRKETVCLFLFSDQLVFAGMKKRVGPQTVRRAVIRLQASGGQDYLDSNYKYKVWLRLGLESIEISRGKQRQAARKSQEDLERLEEDRSILLEMLDLGSKLHCKQL</sequence>
<feature type="domain" description="DH" evidence="3">
    <location>
        <begin position="1"/>
        <end position="177"/>
    </location>
</feature>
<dbReference type="InterPro" id="IPR000219">
    <property type="entry name" value="DH_dom"/>
</dbReference>
<dbReference type="GO" id="GO:0005085">
    <property type="term" value="F:guanyl-nucleotide exchange factor activity"/>
    <property type="evidence" value="ECO:0007669"/>
    <property type="project" value="UniProtKB-KW"/>
</dbReference>
<dbReference type="WBParaSite" id="maker-uti_cns_0001577-snap-gene-0.5-mRNA-1">
    <property type="protein sequence ID" value="maker-uti_cns_0001577-snap-gene-0.5-mRNA-1"/>
    <property type="gene ID" value="maker-uti_cns_0001577-snap-gene-0.5"/>
</dbReference>
<evidence type="ECO:0000256" key="2">
    <source>
        <dbReference type="SAM" id="Coils"/>
    </source>
</evidence>
<dbReference type="InterPro" id="IPR039919">
    <property type="entry name" value="ARHGEF10/ARHGEF17"/>
</dbReference>
<dbReference type="CDD" id="cd00160">
    <property type="entry name" value="RhoGEF"/>
    <property type="match status" value="1"/>
</dbReference>
<reference evidence="5" key="1">
    <citation type="submission" date="2016-11" db="UniProtKB">
        <authorList>
            <consortium name="WormBaseParasite"/>
        </authorList>
    </citation>
    <scope>IDENTIFICATION</scope>
</reference>
<proteinExistence type="predicted"/>
<dbReference type="PANTHER" id="PTHR12877">
    <property type="entry name" value="RHO GUANINE NUCLEOTIDE EXCHANGE FACTOR"/>
    <property type="match status" value="1"/>
</dbReference>
<dbReference type="AlphaFoldDB" id="A0A1I8GDJ8"/>
<evidence type="ECO:0000256" key="1">
    <source>
        <dbReference type="ARBA" id="ARBA00022658"/>
    </source>
</evidence>
<dbReference type="InterPro" id="IPR035899">
    <property type="entry name" value="DBL_dom_sf"/>
</dbReference>
<protein>
    <submittedName>
        <fullName evidence="5">DH domain-containing protein</fullName>
    </submittedName>
</protein>
<dbReference type="Proteomes" id="UP000095280">
    <property type="component" value="Unplaced"/>
</dbReference>
<evidence type="ECO:0000313" key="5">
    <source>
        <dbReference type="WBParaSite" id="maker-uti_cns_0001577-snap-gene-0.5-mRNA-1"/>
    </source>
</evidence>
<dbReference type="PANTHER" id="PTHR12877:SF15">
    <property type="entry name" value="RHO GUANINE NUCLEOTIDE EXCHANGE FACTOR 17"/>
    <property type="match status" value="1"/>
</dbReference>
<dbReference type="GO" id="GO:0030036">
    <property type="term" value="P:actin cytoskeleton organization"/>
    <property type="evidence" value="ECO:0007669"/>
    <property type="project" value="TreeGrafter"/>
</dbReference>
<evidence type="ECO:0000313" key="4">
    <source>
        <dbReference type="Proteomes" id="UP000095280"/>
    </source>
</evidence>
<accession>A0A1I8GDJ8</accession>
<organism evidence="4 5">
    <name type="scientific">Macrostomum lignano</name>
    <dbReference type="NCBI Taxonomy" id="282301"/>
    <lineage>
        <taxon>Eukaryota</taxon>
        <taxon>Metazoa</taxon>
        <taxon>Spiralia</taxon>
        <taxon>Lophotrochozoa</taxon>
        <taxon>Platyhelminthes</taxon>
        <taxon>Rhabditophora</taxon>
        <taxon>Macrostomorpha</taxon>
        <taxon>Macrostomida</taxon>
        <taxon>Macrostomidae</taxon>
        <taxon>Macrostomum</taxon>
    </lineage>
</organism>
<dbReference type="Gene3D" id="1.20.900.10">
    <property type="entry name" value="Dbl homology (DH) domain"/>
    <property type="match status" value="1"/>
</dbReference>
<dbReference type="SMART" id="SM00325">
    <property type="entry name" value="RhoGEF"/>
    <property type="match status" value="1"/>
</dbReference>
<evidence type="ECO:0000259" key="3">
    <source>
        <dbReference type="PROSITE" id="PS50010"/>
    </source>
</evidence>
<feature type="coiled-coil region" evidence="2">
    <location>
        <begin position="284"/>
        <end position="311"/>
    </location>
</feature>
<dbReference type="Pfam" id="PF00621">
    <property type="entry name" value="RhoGEF"/>
    <property type="match status" value="1"/>
</dbReference>
<name>A0A1I8GDJ8_9PLAT</name>
<dbReference type="SUPFAM" id="SSF48065">
    <property type="entry name" value="DBL homology domain (DH-domain)"/>
    <property type="match status" value="1"/>
</dbReference>
<dbReference type="PROSITE" id="PS50010">
    <property type="entry name" value="DH_2"/>
    <property type="match status" value="1"/>
</dbReference>
<keyword evidence="1" id="KW-0344">Guanine-nucleotide releasing factor</keyword>